<evidence type="ECO:0000313" key="1">
    <source>
        <dbReference type="EMBL" id="QBY51289.1"/>
    </source>
</evidence>
<reference evidence="1 2" key="1">
    <citation type="submission" date="2019-03" db="EMBL/GenBank/DDBJ databases">
        <title>Efficiently degradation of phenoxyalkanoic acid herbicides by Cupriavidus oxalaticus strain X32.</title>
        <authorList>
            <person name="Sheng X."/>
        </authorList>
    </citation>
    <scope>NUCLEOTIDE SEQUENCE [LARGE SCALE GENOMIC DNA]</scope>
    <source>
        <strain evidence="1 2">X32</strain>
    </source>
</reference>
<dbReference type="Proteomes" id="UP000295294">
    <property type="component" value="Chromosome 1"/>
</dbReference>
<name>A0A4P7LBB0_9BURK</name>
<organism evidence="1 2">
    <name type="scientific">Cupriavidus oxalaticus</name>
    <dbReference type="NCBI Taxonomy" id="96344"/>
    <lineage>
        <taxon>Bacteria</taxon>
        <taxon>Pseudomonadati</taxon>
        <taxon>Pseudomonadota</taxon>
        <taxon>Betaproteobacteria</taxon>
        <taxon>Burkholderiales</taxon>
        <taxon>Burkholderiaceae</taxon>
        <taxon>Cupriavidus</taxon>
    </lineage>
</organism>
<dbReference type="EMBL" id="CP038634">
    <property type="protein sequence ID" value="QBY51289.1"/>
    <property type="molecule type" value="Genomic_DNA"/>
</dbReference>
<protein>
    <submittedName>
        <fullName evidence="1">Uncharacterized protein</fullName>
    </submittedName>
</protein>
<dbReference type="OrthoDB" id="9104921at2"/>
<accession>A0A4P7LBB0</accession>
<dbReference type="AlphaFoldDB" id="A0A4P7LBB0"/>
<dbReference type="KEGG" id="cox:E0W60_09210"/>
<gene>
    <name evidence="1" type="ORF">E0W60_09210</name>
</gene>
<dbReference type="RefSeq" id="WP_133095313.1">
    <property type="nucleotide sequence ID" value="NZ_CP038634.1"/>
</dbReference>
<proteinExistence type="predicted"/>
<sequence length="62" mass="6686">MSTLIIRDLAGYRTLDTSAMSSIHGGIYRTPPQILAFELTHLPATPDGRVLGTDGQLHVPVI</sequence>
<evidence type="ECO:0000313" key="2">
    <source>
        <dbReference type="Proteomes" id="UP000295294"/>
    </source>
</evidence>